<gene>
    <name evidence="6" type="ORF">LSH36_194g00020</name>
</gene>
<sequence length="1046" mass="116142">MDMQESSSSGLPSDQHGRHRHTLNQIVTITGDGIKCDTGSFFDMLPEIGRSKNVSQLFGRRSATPSVVVLITDGGSSFYEADREAGLLRKSGTSIVVIGVGSEINQTLLSAIADNSESLFLADDPNKLIADTSLILGKSCSAAESCSGGQINGWSEIGFPLLLDCPRLSNPIVDGNIFKFECYVNYTVPMAKKDDARFLVQFLHDGVPNPKYSTILSVSSETLTIYETDNNEKTEDDNVAQIYAYSSLPILCPDGQIGSCVISLSVTTNGSVAVYQREKRRPEKTNYKIRKCIYKFFEEDWKANESWAYDSSSPLQVAAMMKIVPVKIRHSNIIMKTRAKKKILSTKLDQVAAGTKYSPWNDYQLTPIQVQVIGGKKRGKCSSIGDPHITTFDGSRIDVYERGSSGIYYLFKSHTFNLKIQTYIEGLYNKQVAVNDGNEITVVTLTEIFQSGNRTKVTSDGSSKILVHTYSGVLITITRHSNALLEVFVDVPSQFWKETGGLCATYDGDKKNDFSLPGVTDFVKRYRIDSEDDSYFNFPQNNEVLREFCQCENNGDRVDKPTSDTRVCGLDDRSLDHSMPSYPVTTLLPRFVITNSRQRPRTKRDVDDGIYRDDIVDYEPPTVSDTYTPDTGPPVWGTHGITEAEAREQCTGALSKFPSYSVCRSKIQDGELENIILNCMTDIQITGDVPLSLNTLSVFQDVCRVNIINDAADYVADPEDPFSDPTFKTLFTSFLDTSCPANCSGNGVCKQAVCQCNPGYLGVDCSLRKGTAPSSVQYLEQLFCDKAERPCRSMRLQADNIVMLNDVSCKMMIKFYNSSQDTVIKEGTVQSPGRLSCKLPDNLPTFFTYRVAIKIDKEDEKRGLTTTFHALLINEFATLEDKIKDINLLLLNKYTTRKPTELCEALNLRSRQNVNGVRDQVFHSKDIKIADGFPEEINQEASRIKWLVEVSPANVKSICVVKAGQADKQDVNGNFLQKALTGLGDEVSKLTSKNVKVDYKVPEVESQKKPNPKRSTAAMIPVISTLITGSVITTFIVAFRIVEFPT</sequence>
<dbReference type="AlphaFoldDB" id="A0AAD9N4Y8"/>
<evidence type="ECO:0008006" key="8">
    <source>
        <dbReference type="Google" id="ProtNLM"/>
    </source>
</evidence>
<feature type="transmembrane region" description="Helical" evidence="3">
    <location>
        <begin position="1018"/>
        <end position="1042"/>
    </location>
</feature>
<dbReference type="PROSITE" id="PS51233">
    <property type="entry name" value="VWFD"/>
    <property type="match status" value="1"/>
</dbReference>
<dbReference type="PANTHER" id="PTHR11339">
    <property type="entry name" value="EXTRACELLULAR MATRIX GLYCOPROTEIN RELATED"/>
    <property type="match status" value="1"/>
</dbReference>
<reference evidence="6" key="1">
    <citation type="journal article" date="2023" name="Mol. Biol. Evol.">
        <title>Third-Generation Sequencing Reveals the Adaptive Role of the Epigenome in Three Deep-Sea Polychaetes.</title>
        <authorList>
            <person name="Perez M."/>
            <person name="Aroh O."/>
            <person name="Sun Y."/>
            <person name="Lan Y."/>
            <person name="Juniper S.K."/>
            <person name="Young C.R."/>
            <person name="Angers B."/>
            <person name="Qian P.Y."/>
        </authorList>
    </citation>
    <scope>NUCLEOTIDE SEQUENCE</scope>
    <source>
        <strain evidence="6">P08H-3</strain>
    </source>
</reference>
<comment type="caution">
    <text evidence="6">The sequence shown here is derived from an EMBL/GenBank/DDBJ whole genome shotgun (WGS) entry which is preliminary data.</text>
</comment>
<feature type="domain" description="VWFA" evidence="4">
    <location>
        <begin position="59"/>
        <end position="139"/>
    </location>
</feature>
<keyword evidence="3" id="KW-1133">Transmembrane helix</keyword>
<keyword evidence="1" id="KW-1015">Disulfide bond</keyword>
<evidence type="ECO:0000313" key="6">
    <source>
        <dbReference type="EMBL" id="KAK2157252.1"/>
    </source>
</evidence>
<dbReference type="Pfam" id="PF23106">
    <property type="entry name" value="EGF_Teneurin"/>
    <property type="match status" value="1"/>
</dbReference>
<proteinExistence type="predicted"/>
<evidence type="ECO:0000313" key="7">
    <source>
        <dbReference type="Proteomes" id="UP001208570"/>
    </source>
</evidence>
<dbReference type="EMBL" id="JAODUP010000194">
    <property type="protein sequence ID" value="KAK2157252.1"/>
    <property type="molecule type" value="Genomic_DNA"/>
</dbReference>
<dbReference type="InterPro" id="IPR001846">
    <property type="entry name" value="VWF_type-D"/>
</dbReference>
<evidence type="ECO:0000259" key="4">
    <source>
        <dbReference type="PROSITE" id="PS50234"/>
    </source>
</evidence>
<feature type="domain" description="VWFD" evidence="5">
    <location>
        <begin position="379"/>
        <end position="534"/>
    </location>
</feature>
<evidence type="ECO:0000256" key="1">
    <source>
        <dbReference type="ARBA" id="ARBA00023157"/>
    </source>
</evidence>
<dbReference type="Gene3D" id="2.10.25.10">
    <property type="entry name" value="Laminin"/>
    <property type="match status" value="1"/>
</dbReference>
<dbReference type="Pfam" id="PF26129">
    <property type="entry name" value="Vwde"/>
    <property type="match status" value="1"/>
</dbReference>
<dbReference type="Proteomes" id="UP001208570">
    <property type="component" value="Unassembled WGS sequence"/>
</dbReference>
<evidence type="ECO:0000256" key="3">
    <source>
        <dbReference type="SAM" id="Phobius"/>
    </source>
</evidence>
<dbReference type="Pfam" id="PF00094">
    <property type="entry name" value="VWD"/>
    <property type="match status" value="1"/>
</dbReference>
<protein>
    <recommendedName>
        <fullName evidence="8">VWFA domain-containing protein</fullName>
    </recommendedName>
</protein>
<dbReference type="PROSITE" id="PS01186">
    <property type="entry name" value="EGF_2"/>
    <property type="match status" value="1"/>
</dbReference>
<dbReference type="PROSITE" id="PS50234">
    <property type="entry name" value="VWFA"/>
    <property type="match status" value="1"/>
</dbReference>
<accession>A0AAD9N4Y8</accession>
<dbReference type="InterPro" id="IPR036465">
    <property type="entry name" value="vWFA_dom_sf"/>
</dbReference>
<dbReference type="InterPro" id="IPR058727">
    <property type="entry name" value="Helical_Vwde"/>
</dbReference>
<organism evidence="6 7">
    <name type="scientific">Paralvinella palmiformis</name>
    <dbReference type="NCBI Taxonomy" id="53620"/>
    <lineage>
        <taxon>Eukaryota</taxon>
        <taxon>Metazoa</taxon>
        <taxon>Spiralia</taxon>
        <taxon>Lophotrochozoa</taxon>
        <taxon>Annelida</taxon>
        <taxon>Polychaeta</taxon>
        <taxon>Sedentaria</taxon>
        <taxon>Canalipalpata</taxon>
        <taxon>Terebellida</taxon>
        <taxon>Terebelliformia</taxon>
        <taxon>Alvinellidae</taxon>
        <taxon>Paralvinella</taxon>
    </lineage>
</organism>
<evidence type="ECO:0000259" key="5">
    <source>
        <dbReference type="PROSITE" id="PS51233"/>
    </source>
</evidence>
<dbReference type="Gene3D" id="3.40.50.410">
    <property type="entry name" value="von Willebrand factor, type A domain"/>
    <property type="match status" value="1"/>
</dbReference>
<keyword evidence="3" id="KW-0472">Membrane</keyword>
<keyword evidence="3" id="KW-0812">Transmembrane</keyword>
<evidence type="ECO:0000256" key="2">
    <source>
        <dbReference type="ARBA" id="ARBA00023180"/>
    </source>
</evidence>
<keyword evidence="2" id="KW-0325">Glycoprotein</keyword>
<dbReference type="SUPFAM" id="SSF53300">
    <property type="entry name" value="vWA-like"/>
    <property type="match status" value="1"/>
</dbReference>
<keyword evidence="7" id="KW-1185">Reference proteome</keyword>
<dbReference type="Pfam" id="PF00092">
    <property type="entry name" value="VWA"/>
    <property type="match status" value="1"/>
</dbReference>
<dbReference type="InterPro" id="IPR002035">
    <property type="entry name" value="VWF_A"/>
</dbReference>
<dbReference type="InterPro" id="IPR000742">
    <property type="entry name" value="EGF"/>
</dbReference>
<name>A0AAD9N4Y8_9ANNE</name>
<dbReference type="InterPro" id="IPR050780">
    <property type="entry name" value="Mucin_vWF_Thrombospondin_sf"/>
</dbReference>